<reference evidence="2 3" key="1">
    <citation type="submission" date="2019-12" db="EMBL/GenBank/DDBJ databases">
        <title>Deinococcus sp. HMF7620 Genome sequencing and assembly.</title>
        <authorList>
            <person name="Kang H."/>
            <person name="Kim H."/>
            <person name="Joh K."/>
        </authorList>
    </citation>
    <scope>NUCLEOTIDE SEQUENCE [LARGE SCALE GENOMIC DNA]</scope>
    <source>
        <strain evidence="2 3">HMF7620</strain>
    </source>
</reference>
<sequence length="173" mass="18323">MFKLPAAALLGLLMTAAPLAQAGGAGGPVPASGVCRPGYVRPDFVALNRQLRQARTLWQAQGLKTYRYDVRQVAAPVLFPTTRVTVRGGQVTGTALAPGESGEPSPLARLTLEGRFDTVAQILREQARARCPDVRVSYDPALGFPVLLYSGLGDGGIADGFGEWTVTNFTPLQ</sequence>
<evidence type="ECO:0000313" key="2">
    <source>
        <dbReference type="EMBL" id="MVN85330.1"/>
    </source>
</evidence>
<feature type="chain" id="PRO_5029010965" description="SCP domain-containing protein" evidence="1">
    <location>
        <begin position="23"/>
        <end position="173"/>
    </location>
</feature>
<name>A0A7C9HVI8_9DEIO</name>
<dbReference type="AlphaFoldDB" id="A0A7C9HVI8"/>
<evidence type="ECO:0000313" key="3">
    <source>
        <dbReference type="Proteomes" id="UP000483286"/>
    </source>
</evidence>
<keyword evidence="1" id="KW-0732">Signal</keyword>
<evidence type="ECO:0008006" key="4">
    <source>
        <dbReference type="Google" id="ProtNLM"/>
    </source>
</evidence>
<proteinExistence type="predicted"/>
<gene>
    <name evidence="2" type="ORF">GO986_00935</name>
</gene>
<dbReference type="Proteomes" id="UP000483286">
    <property type="component" value="Unassembled WGS sequence"/>
</dbReference>
<comment type="caution">
    <text evidence="2">The sequence shown here is derived from an EMBL/GenBank/DDBJ whole genome shotgun (WGS) entry which is preliminary data.</text>
</comment>
<dbReference type="Pfam" id="PF19671">
    <property type="entry name" value="DUF6174"/>
    <property type="match status" value="1"/>
</dbReference>
<dbReference type="EMBL" id="WQLB01000001">
    <property type="protein sequence ID" value="MVN85330.1"/>
    <property type="molecule type" value="Genomic_DNA"/>
</dbReference>
<feature type="signal peptide" evidence="1">
    <location>
        <begin position="1"/>
        <end position="22"/>
    </location>
</feature>
<dbReference type="RefSeq" id="WP_157457343.1">
    <property type="nucleotide sequence ID" value="NZ_WQLB01000001.1"/>
</dbReference>
<dbReference type="InterPro" id="IPR046172">
    <property type="entry name" value="DUF6174"/>
</dbReference>
<evidence type="ECO:0000256" key="1">
    <source>
        <dbReference type="SAM" id="SignalP"/>
    </source>
</evidence>
<keyword evidence="3" id="KW-1185">Reference proteome</keyword>
<accession>A0A7C9HVI8</accession>
<protein>
    <recommendedName>
        <fullName evidence="4">SCP domain-containing protein</fullName>
    </recommendedName>
</protein>
<organism evidence="2 3">
    <name type="scientific">Deinococcus arboris</name>
    <dbReference type="NCBI Taxonomy" id="2682977"/>
    <lineage>
        <taxon>Bacteria</taxon>
        <taxon>Thermotogati</taxon>
        <taxon>Deinococcota</taxon>
        <taxon>Deinococci</taxon>
        <taxon>Deinococcales</taxon>
        <taxon>Deinococcaceae</taxon>
        <taxon>Deinococcus</taxon>
    </lineage>
</organism>